<reference evidence="1" key="1">
    <citation type="journal article" date="2023" name="Mol. Biol. Evol.">
        <title>Third-Generation Sequencing Reveals the Adaptive Role of the Epigenome in Three Deep-Sea Polychaetes.</title>
        <authorList>
            <person name="Perez M."/>
            <person name="Aroh O."/>
            <person name="Sun Y."/>
            <person name="Lan Y."/>
            <person name="Juniper S.K."/>
            <person name="Young C.R."/>
            <person name="Angers B."/>
            <person name="Qian P.Y."/>
        </authorList>
    </citation>
    <scope>NUCLEOTIDE SEQUENCE</scope>
    <source>
        <strain evidence="1">P08H-3</strain>
    </source>
</reference>
<dbReference type="EMBL" id="JAODUP010002648">
    <property type="protein sequence ID" value="KAK2138662.1"/>
    <property type="molecule type" value="Genomic_DNA"/>
</dbReference>
<gene>
    <name evidence="1" type="ORF">LSH36_2660g00000</name>
</gene>
<comment type="caution">
    <text evidence="1">The sequence shown here is derived from an EMBL/GenBank/DDBJ whole genome shotgun (WGS) entry which is preliminary data.</text>
</comment>
<protein>
    <submittedName>
        <fullName evidence="1">Uncharacterized protein</fullName>
    </submittedName>
</protein>
<proteinExistence type="predicted"/>
<name>A0AAD9IQG8_9ANNE</name>
<keyword evidence="2" id="KW-1185">Reference proteome</keyword>
<accession>A0AAD9IQG8</accession>
<dbReference type="Proteomes" id="UP001208570">
    <property type="component" value="Unassembled WGS sequence"/>
</dbReference>
<evidence type="ECO:0000313" key="2">
    <source>
        <dbReference type="Proteomes" id="UP001208570"/>
    </source>
</evidence>
<dbReference type="AlphaFoldDB" id="A0AAD9IQG8"/>
<sequence length="118" mass="13443">MDYEVQDPLLKGLVKLLRPAKEDLLNRPDILDDPDVPRMSAPLPVFVQQAAAAKTIGIYAEHIQLWMNMFMKLWEMHCMIHSWCVYFSNPEALYTVMNAVQADVLVSNKVNIPGIAED</sequence>
<evidence type="ECO:0000313" key="1">
    <source>
        <dbReference type="EMBL" id="KAK2138662.1"/>
    </source>
</evidence>
<organism evidence="1 2">
    <name type="scientific">Paralvinella palmiformis</name>
    <dbReference type="NCBI Taxonomy" id="53620"/>
    <lineage>
        <taxon>Eukaryota</taxon>
        <taxon>Metazoa</taxon>
        <taxon>Spiralia</taxon>
        <taxon>Lophotrochozoa</taxon>
        <taxon>Annelida</taxon>
        <taxon>Polychaeta</taxon>
        <taxon>Sedentaria</taxon>
        <taxon>Canalipalpata</taxon>
        <taxon>Terebellida</taxon>
        <taxon>Terebelliformia</taxon>
        <taxon>Alvinellidae</taxon>
        <taxon>Paralvinella</taxon>
    </lineage>
</organism>